<dbReference type="EMBL" id="AP022321">
    <property type="protein sequence ID" value="BBU34630.1"/>
    <property type="molecule type" value="Genomic_DNA"/>
</dbReference>
<keyword evidence="2" id="KW-1185">Reference proteome</keyword>
<evidence type="ECO:0000313" key="1">
    <source>
        <dbReference type="EMBL" id="BBU34630.1"/>
    </source>
</evidence>
<proteinExistence type="predicted"/>
<name>A0ABM7HC78_9FIRM</name>
<accession>A0ABM7HC78</accession>
<evidence type="ECO:0000313" key="2">
    <source>
        <dbReference type="Proteomes" id="UP000509249"/>
    </source>
</evidence>
<reference evidence="1 2" key="1">
    <citation type="journal article" date="2020" name="Int. J. Syst. Evol. Microbiol.">
        <title>Veillonella nakazawae sp. nov., an anaerobic gram-negative coccus isolated from the oral cavity of Japanese children.</title>
        <authorList>
            <person name="Mashima I."/>
            <person name="Theodorea C.F."/>
            <person name="Djais A.A."/>
            <person name="Kunihiro T."/>
            <person name="Kawamura Y."/>
            <person name="Otomo M."/>
            <person name="Saitoh M."/>
            <person name="Tamai R."/>
            <person name="Kiyoura Y."/>
        </authorList>
    </citation>
    <scope>NUCLEOTIDE SEQUENCE [LARGE SCALE GENOMIC DNA]</scope>
    <source>
        <strain evidence="1 2">T1-7</strain>
    </source>
</reference>
<gene>
    <name evidence="1" type="ORF">VEIT17_10760</name>
</gene>
<organism evidence="1 2">
    <name type="scientific">Veillonella nakazawae</name>
    <dbReference type="NCBI Taxonomy" id="2682456"/>
    <lineage>
        <taxon>Bacteria</taxon>
        <taxon>Bacillati</taxon>
        <taxon>Bacillota</taxon>
        <taxon>Negativicutes</taxon>
        <taxon>Veillonellales</taxon>
        <taxon>Veillonellaceae</taxon>
        <taxon>Veillonella</taxon>
    </lineage>
</organism>
<dbReference type="Proteomes" id="UP000509249">
    <property type="component" value="Chromosome"/>
</dbReference>
<sequence>MEESLGNPRDSLYFKGFHGTIYSRENGRIMHYFRVIIKKGVVTDEMSLLPTHRHEGNRL</sequence>
<protein>
    <submittedName>
        <fullName evidence="1">Uncharacterized protein</fullName>
    </submittedName>
</protein>